<dbReference type="InterPro" id="IPR036595">
    <property type="entry name" value="A-macroglobulin_rcpt-bd_sf"/>
</dbReference>
<dbReference type="Gene3D" id="1.50.10.20">
    <property type="match status" value="1"/>
</dbReference>
<dbReference type="InterPro" id="IPR047565">
    <property type="entry name" value="Alpha-macroglob_thiol-ester_cl"/>
</dbReference>
<dbReference type="PROSITE" id="PS00477">
    <property type="entry name" value="ALPHA_2_MACROGLOBULIN"/>
    <property type="match status" value="1"/>
</dbReference>
<keyword evidence="5" id="KW-0732">Signal</keyword>
<reference evidence="9" key="1">
    <citation type="submission" date="2022-01" db="EMBL/GenBank/DDBJ databases">
        <authorList>
            <person name="King R."/>
        </authorList>
    </citation>
    <scope>NUCLEOTIDE SEQUENCE</scope>
</reference>
<dbReference type="SUPFAM" id="SSF49410">
    <property type="entry name" value="Alpha-macroglobulin receptor domain"/>
    <property type="match status" value="1"/>
</dbReference>
<evidence type="ECO:0000313" key="10">
    <source>
        <dbReference type="Proteomes" id="UP001153709"/>
    </source>
</evidence>
<dbReference type="Gene3D" id="2.60.40.1930">
    <property type="match status" value="2"/>
</dbReference>
<evidence type="ECO:0000313" key="9">
    <source>
        <dbReference type="EMBL" id="CAG9835046.1"/>
    </source>
</evidence>
<evidence type="ECO:0000259" key="6">
    <source>
        <dbReference type="SMART" id="SM01359"/>
    </source>
</evidence>
<dbReference type="InterPro" id="IPR041555">
    <property type="entry name" value="MG3"/>
</dbReference>
<feature type="chain" id="PRO_5040222637" evidence="5">
    <location>
        <begin position="22"/>
        <end position="1490"/>
    </location>
</feature>
<evidence type="ECO:0000259" key="7">
    <source>
        <dbReference type="SMART" id="SM01360"/>
    </source>
</evidence>
<dbReference type="SMART" id="SM01359">
    <property type="entry name" value="A2M_N_2"/>
    <property type="match status" value="1"/>
</dbReference>
<dbReference type="GO" id="GO:0005615">
    <property type="term" value="C:extracellular space"/>
    <property type="evidence" value="ECO:0007669"/>
    <property type="project" value="InterPro"/>
</dbReference>
<organism evidence="9 10">
    <name type="scientific">Diabrotica balteata</name>
    <name type="common">Banded cucumber beetle</name>
    <dbReference type="NCBI Taxonomy" id="107213"/>
    <lineage>
        <taxon>Eukaryota</taxon>
        <taxon>Metazoa</taxon>
        <taxon>Ecdysozoa</taxon>
        <taxon>Arthropoda</taxon>
        <taxon>Hexapoda</taxon>
        <taxon>Insecta</taxon>
        <taxon>Pterygota</taxon>
        <taxon>Neoptera</taxon>
        <taxon>Endopterygota</taxon>
        <taxon>Coleoptera</taxon>
        <taxon>Polyphaga</taxon>
        <taxon>Cucujiformia</taxon>
        <taxon>Chrysomeloidea</taxon>
        <taxon>Chrysomelidae</taxon>
        <taxon>Galerucinae</taxon>
        <taxon>Diabroticina</taxon>
        <taxon>Diabroticites</taxon>
        <taxon>Diabrotica</taxon>
    </lineage>
</organism>
<dbReference type="Pfam" id="PF07703">
    <property type="entry name" value="A2M_BRD"/>
    <property type="match status" value="1"/>
</dbReference>
<dbReference type="InterPro" id="IPR011626">
    <property type="entry name" value="Alpha-macroglobulin_TED"/>
</dbReference>
<gene>
    <name evidence="9" type="ORF">DIABBA_LOCUS8290</name>
</gene>
<dbReference type="SUPFAM" id="SSF81296">
    <property type="entry name" value="E set domains"/>
    <property type="match status" value="1"/>
</dbReference>
<comment type="similarity">
    <text evidence="1">Belongs to the protease inhibitor I39 (alpha-2-macroglobulin) family.</text>
</comment>
<name>A0A9N9XDG2_DIABA</name>
<dbReference type="Pfam" id="PF01835">
    <property type="entry name" value="MG2"/>
    <property type="match status" value="1"/>
</dbReference>
<keyword evidence="3" id="KW-0722">Serine protease inhibitor</keyword>
<dbReference type="Pfam" id="PF07677">
    <property type="entry name" value="A2M_recep"/>
    <property type="match status" value="1"/>
</dbReference>
<dbReference type="InterPro" id="IPR014756">
    <property type="entry name" value="Ig_E-set"/>
</dbReference>
<feature type="domain" description="Alpha-macroglobulin receptor-binding" evidence="8">
    <location>
        <begin position="1355"/>
        <end position="1445"/>
    </location>
</feature>
<dbReference type="Gene3D" id="2.60.40.690">
    <property type="entry name" value="Alpha-macroglobulin, receptor-binding domain"/>
    <property type="match status" value="1"/>
</dbReference>
<dbReference type="InterPro" id="IPR009048">
    <property type="entry name" value="A-macroglobulin_rcpt-bd"/>
</dbReference>
<dbReference type="SMART" id="SM01360">
    <property type="entry name" value="A2M"/>
    <property type="match status" value="1"/>
</dbReference>
<dbReference type="SMART" id="SM01361">
    <property type="entry name" value="A2M_recep"/>
    <property type="match status" value="1"/>
</dbReference>
<dbReference type="InterPro" id="IPR019742">
    <property type="entry name" value="MacrogloblnA2_CS"/>
</dbReference>
<protein>
    <submittedName>
        <fullName evidence="9">Uncharacterized protein</fullName>
    </submittedName>
</protein>
<dbReference type="InterPro" id="IPR011625">
    <property type="entry name" value="A2M_N_BRD"/>
</dbReference>
<dbReference type="PANTHER" id="PTHR11412">
    <property type="entry name" value="MACROGLOBULIN / COMPLEMENT"/>
    <property type="match status" value="1"/>
</dbReference>
<dbReference type="Pfam" id="PF07678">
    <property type="entry name" value="TED_complement"/>
    <property type="match status" value="1"/>
</dbReference>
<sequence>MAKCYIFLILLPFYVLKVATSNYTENQFASKNGGFIFSMPRVVISGRNHTVCISLHDIIVPSKCSVEVKQKTEYNSITSVLNSENSCFELFIPKTNLQEPHLINVKVQVKTNGFVYSAHNLDPILAYPNKWTKTFIDTDREVYKPGDKIKFRILVVDDKLLPINIKIPKISISNPVDVTVAVWEDVNLENGLVSLEYEMVDESLVGKWKIESFGDMKYFEVSKYTLPRFKVNLISPEKIYHETKSFSIYVCGQYSHGRAVKGLAFIKITHSHGSFKPINRLKGMENGCGEFVLSVNDLNLTNIANKLPSEDKMSLHVSATVTEKGTNKIEVIFKKIRIYFQPYKMKFIGESIFQPGLPYHGKLKFTEVNGNLTKEVVEICYNIAIKKSWNYVNSEQCSNFSLNQDNELNFQVLPMTRNVIHINFYARSVNHTNIEDSFLVIRLFSTSNNYIQLNQNILEIKTDDCRADQEFRVIFTADQFKDREYVTFYYMIKSGSHIYKLQKIYHRVNRAIPNYFDKLENIIGSKHRFSKLGTHTDNFTVKFQLDKGITSAYQFLVYYVSKTGETIAASKVIQVEPCLMKIIARWNQKQVVPGATAQLNIKTSSQSLCSISAIDKSSTFLDSNNQSSMLGLALKSFYPEDRGFLNTTRKICVVRERRRKNSQKTWNSSKREKRHVYQFSEDYDSFDIFNNFGSVVITNLKIVTKSCYQGPLLTNTNRVQFLTQQYESENEDQVISIRWYFPETWLWELVPVSNTVQLKRHLPHSITSYVTKILCVSETEGVGISDELEIVTFQSIFVEVLTPYTVKREESFYLYVYVSNYRNHAIPIRINILLSKGLDRDDKSTKLSSSSCVSPNDTFSYKIKVTATMLGLVNVSVLAETDEQFPLHCGPETVLFKRDSEVKSILVEAEGFRMRKTKSALLCSSETSSINNNVSWYHIVPSTIVPGTYKSHISLNGDILGKTIDNLDDLLDMPTGCGEQIMATMAPNLYVLQYLNATNTLKKAMKQKILRNLKIGYQRILNYVHEDGSFSAFGYYDPMGSMFLTTFVVKILSQAREYIYIDQHVINKAVTWILNNQLENGCFNTMLHVFQDMGGTSKENSTASLTSYVIVSLLEARIDVPEKVMTNAKYCIRSQNNPDKYSLALNCYAIFKMKWYGEANKLLRRLLAVSEQHQNMLWWSNKGSNTSTATDIETTSYALISLLYQNSSEHWAHALAAVRWLSTKLGPKGSFVTTQDTVVALEALSRYLRLVGSKNLNLVIYMEKPEGNHNLTITNSDMLKTRRISMREKNGTISVKITGTGCVLIQVIQSFNLKIVPRNEAFKFAMEVSPVSTINKCSITSLSPCISYHAPDGPSNMAVMEISLPTGYRADRSTLYQLTEDRNVSRIEMFEEKDDKVNFYFTKLDKHLVCFTFNINENYLIEERKNSLVKVYDYYNPEYEIQQFYNISEECKRVGEESKNLQISNPEIVQDFMITSTERSSGNISTTPFK</sequence>
<evidence type="ECO:0000256" key="4">
    <source>
        <dbReference type="ARBA" id="ARBA00023157"/>
    </source>
</evidence>
<dbReference type="GO" id="GO:0004867">
    <property type="term" value="F:serine-type endopeptidase inhibitor activity"/>
    <property type="evidence" value="ECO:0007669"/>
    <property type="project" value="UniProtKB-KW"/>
</dbReference>
<keyword evidence="10" id="KW-1185">Reference proteome</keyword>
<keyword evidence="2" id="KW-0646">Protease inhibitor</keyword>
<dbReference type="Pfam" id="PF00207">
    <property type="entry name" value="A2M"/>
    <property type="match status" value="1"/>
</dbReference>
<proteinExistence type="inferred from homology"/>
<feature type="domain" description="Alpha-2-macroglobulin" evidence="7">
    <location>
        <begin position="744"/>
        <end position="832"/>
    </location>
</feature>
<dbReference type="Proteomes" id="UP001153709">
    <property type="component" value="Chromosome 5"/>
</dbReference>
<feature type="signal peptide" evidence="5">
    <location>
        <begin position="1"/>
        <end position="21"/>
    </location>
</feature>
<dbReference type="Gene3D" id="2.60.40.10">
    <property type="entry name" value="Immunoglobulins"/>
    <property type="match status" value="1"/>
</dbReference>
<dbReference type="Gene3D" id="2.60.40.1940">
    <property type="match status" value="1"/>
</dbReference>
<feature type="domain" description="Alpha-2-macroglobulin bait region" evidence="6">
    <location>
        <begin position="458"/>
        <end position="621"/>
    </location>
</feature>
<evidence type="ECO:0000259" key="8">
    <source>
        <dbReference type="SMART" id="SM01361"/>
    </source>
</evidence>
<accession>A0A9N9XDG2</accession>
<dbReference type="InterPro" id="IPR013783">
    <property type="entry name" value="Ig-like_fold"/>
</dbReference>
<dbReference type="InterPro" id="IPR050473">
    <property type="entry name" value="A2M/Complement_sys"/>
</dbReference>
<dbReference type="Gene3D" id="2.20.130.20">
    <property type="match status" value="1"/>
</dbReference>
<keyword evidence="4" id="KW-1015">Disulfide bond</keyword>
<dbReference type="EMBL" id="OU898280">
    <property type="protein sequence ID" value="CAG9835046.1"/>
    <property type="molecule type" value="Genomic_DNA"/>
</dbReference>
<dbReference type="SUPFAM" id="SSF48239">
    <property type="entry name" value="Terpenoid cyclases/Protein prenyltransferases"/>
    <property type="match status" value="1"/>
</dbReference>
<dbReference type="Pfam" id="PF17791">
    <property type="entry name" value="MG3"/>
    <property type="match status" value="1"/>
</dbReference>
<dbReference type="InterPro" id="IPR002890">
    <property type="entry name" value="MG2"/>
</dbReference>
<evidence type="ECO:0000256" key="2">
    <source>
        <dbReference type="ARBA" id="ARBA00022690"/>
    </source>
</evidence>
<dbReference type="SMART" id="SM01419">
    <property type="entry name" value="Thiol-ester_cl"/>
    <property type="match status" value="1"/>
</dbReference>
<dbReference type="PANTHER" id="PTHR11412:SF171">
    <property type="entry name" value="PREGNANCY ZONE PROTEIN-LIKE PROTEIN"/>
    <property type="match status" value="1"/>
</dbReference>
<evidence type="ECO:0000256" key="5">
    <source>
        <dbReference type="SAM" id="SignalP"/>
    </source>
</evidence>
<evidence type="ECO:0000256" key="1">
    <source>
        <dbReference type="ARBA" id="ARBA00010952"/>
    </source>
</evidence>
<dbReference type="InterPro" id="IPR001599">
    <property type="entry name" value="Macroglobln_a2"/>
</dbReference>
<evidence type="ECO:0000256" key="3">
    <source>
        <dbReference type="ARBA" id="ARBA00022900"/>
    </source>
</evidence>
<dbReference type="OrthoDB" id="9998011at2759"/>
<dbReference type="Gene3D" id="2.60.120.1540">
    <property type="match status" value="1"/>
</dbReference>
<dbReference type="InterPro" id="IPR008930">
    <property type="entry name" value="Terpenoid_cyclase/PrenylTrfase"/>
</dbReference>